<accession>A0ABZ2ILY4</accession>
<evidence type="ECO:0000313" key="2">
    <source>
        <dbReference type="EMBL" id="WWV65774.1"/>
    </source>
</evidence>
<evidence type="ECO:0000313" key="3">
    <source>
        <dbReference type="Proteomes" id="UP001320603"/>
    </source>
</evidence>
<dbReference type="RefSeq" id="WP_251968435.1">
    <property type="nucleotide sequence ID" value="NZ_CP146284.1"/>
</dbReference>
<dbReference type="InterPro" id="IPR041685">
    <property type="entry name" value="AAA_GajA/Old/RecF-like"/>
</dbReference>
<protein>
    <submittedName>
        <fullName evidence="2">AAA family ATPase</fullName>
    </submittedName>
</protein>
<evidence type="ECO:0000259" key="1">
    <source>
        <dbReference type="Pfam" id="PF13175"/>
    </source>
</evidence>
<dbReference type="InterPro" id="IPR051396">
    <property type="entry name" value="Bact_Antivir_Def_Nuclease"/>
</dbReference>
<name>A0ABZ2ILY4_9BACT</name>
<organism evidence="2 3">
    <name type="scientific">Parabacteroides absconsus</name>
    <dbReference type="NCBI Taxonomy" id="2951805"/>
    <lineage>
        <taxon>Bacteria</taxon>
        <taxon>Pseudomonadati</taxon>
        <taxon>Bacteroidota</taxon>
        <taxon>Bacteroidia</taxon>
        <taxon>Bacteroidales</taxon>
        <taxon>Tannerellaceae</taxon>
        <taxon>Parabacteroides</taxon>
    </lineage>
</organism>
<dbReference type="Proteomes" id="UP001320603">
    <property type="component" value="Chromosome"/>
</dbReference>
<gene>
    <name evidence="2" type="ORF">NEE14_012315</name>
</gene>
<dbReference type="Pfam" id="PF13175">
    <property type="entry name" value="AAA_15"/>
    <property type="match status" value="1"/>
</dbReference>
<feature type="domain" description="Endonuclease GajA/Old nuclease/RecF-like AAA" evidence="1">
    <location>
        <begin position="238"/>
        <end position="346"/>
    </location>
</feature>
<keyword evidence="3" id="KW-1185">Reference proteome</keyword>
<dbReference type="PANTHER" id="PTHR43581">
    <property type="entry name" value="ATP/GTP PHOSPHATASE"/>
    <property type="match status" value="1"/>
</dbReference>
<proteinExistence type="predicted"/>
<dbReference type="SUPFAM" id="SSF52540">
    <property type="entry name" value="P-loop containing nucleoside triphosphate hydrolases"/>
    <property type="match status" value="1"/>
</dbReference>
<sequence length="438" mass="49902">MENKKNMDSGTIEIHIEQLGPIRDSQIVLKPFMFFSGESGTGKSYTALLVHYIYCLLCNTALSDFFKELGVSYNQLMAEHPDDEAGVLYEFSLGQLEAWCSKAAVSYLGQMLGNPDLKAHISIRFKGVPDHYKYTFKKEVLNLSGDVMDYFDLIQLNNGHSVRVPHRSEKWGAIPLYLLFQISMKTIFGIKQSKTFLLPPSRGALVGLSDTTRWGVMASMGMYEEFLSDFSDLKAKKIDNADTRQQYKELSEKMLQGNIQIRENDLFYEQLGMEAPIPIMAAASSVKELTPFALMLQKEIVADYAILFEEPESHLHPEMQIQVADLLAYILNEGGRLQVTTHSDYFLRRINDLIRLHLLKKKMSEEAYTDFCQQHKLNPDITIPAEKVGAYYFQRQDTVVKILPQSAEEGIPFDTFSKVLKNEVTASSFVYDKLNELE</sequence>
<dbReference type="Gene3D" id="3.40.50.300">
    <property type="entry name" value="P-loop containing nucleotide triphosphate hydrolases"/>
    <property type="match status" value="1"/>
</dbReference>
<dbReference type="InterPro" id="IPR027417">
    <property type="entry name" value="P-loop_NTPase"/>
</dbReference>
<dbReference type="EMBL" id="CP146284">
    <property type="protein sequence ID" value="WWV65774.1"/>
    <property type="molecule type" value="Genomic_DNA"/>
</dbReference>
<dbReference type="PANTHER" id="PTHR43581:SF2">
    <property type="entry name" value="EXCINUCLEASE ATPASE SUBUNIT"/>
    <property type="match status" value="1"/>
</dbReference>
<reference evidence="2 3" key="1">
    <citation type="submission" date="2024-02" db="EMBL/GenBank/DDBJ databases">
        <title>Whole genome sequencing of Parabacteroides sp. AD58.</title>
        <authorList>
            <person name="Chaplin A.V."/>
            <person name="Pikina A.P."/>
            <person name="Sokolova S.R."/>
            <person name="Korostin D.O."/>
            <person name="Efimov B.A."/>
        </authorList>
    </citation>
    <scope>NUCLEOTIDE SEQUENCE [LARGE SCALE GENOMIC DNA]</scope>
    <source>
        <strain evidence="2 3">AD58</strain>
    </source>
</reference>